<dbReference type="EMBL" id="CP071795">
    <property type="protein sequence ID" value="QTD39147.1"/>
    <property type="molecule type" value="Genomic_DNA"/>
</dbReference>
<evidence type="ECO:0000256" key="1">
    <source>
        <dbReference type="SAM" id="Phobius"/>
    </source>
</evidence>
<organism evidence="3 4">
    <name type="scientific">Polaribacter batillariae</name>
    <dbReference type="NCBI Taxonomy" id="2808900"/>
    <lineage>
        <taxon>Bacteria</taxon>
        <taxon>Pseudomonadati</taxon>
        <taxon>Bacteroidota</taxon>
        <taxon>Flavobacteriia</taxon>
        <taxon>Flavobacteriales</taxon>
        <taxon>Flavobacteriaceae</taxon>
    </lineage>
</organism>
<keyword evidence="4" id="KW-1185">Reference proteome</keyword>
<accession>A0ABX7SZ39</accession>
<sequence>MRRRIKTLLKDKIVIIAVVVTLSILYLSLMKMPKYEAPISHIDKWQHSFAYFTLSICWLLSFFRKPHKKYLIVFLCILFGIIIEILQSELTSYRTGDYLDVLANTTGVFLGLVVFNQIYKKNRYN</sequence>
<name>A0ABX7SZ39_9FLAO</name>
<feature type="transmembrane region" description="Helical" evidence="1">
    <location>
        <begin position="98"/>
        <end position="119"/>
    </location>
</feature>
<dbReference type="PANTHER" id="PTHR28008">
    <property type="entry name" value="DOMAIN PROTEIN, PUTATIVE (AFU_ORTHOLOGUE AFUA_3G10980)-RELATED"/>
    <property type="match status" value="1"/>
</dbReference>
<dbReference type="PANTHER" id="PTHR28008:SF1">
    <property type="entry name" value="DOMAIN PROTEIN, PUTATIVE (AFU_ORTHOLOGUE AFUA_3G10980)-RELATED"/>
    <property type="match status" value="1"/>
</dbReference>
<dbReference type="NCBIfam" id="NF037970">
    <property type="entry name" value="vanZ_1"/>
    <property type="match status" value="1"/>
</dbReference>
<keyword evidence="1" id="KW-1133">Transmembrane helix</keyword>
<keyword evidence="1" id="KW-0812">Transmembrane</keyword>
<dbReference type="Pfam" id="PF04892">
    <property type="entry name" value="VanZ"/>
    <property type="match status" value="1"/>
</dbReference>
<evidence type="ECO:0000313" key="4">
    <source>
        <dbReference type="Proteomes" id="UP000663935"/>
    </source>
</evidence>
<feature type="transmembrane region" description="Helical" evidence="1">
    <location>
        <begin position="70"/>
        <end position="86"/>
    </location>
</feature>
<gene>
    <name evidence="3" type="ORF">JL193_07890</name>
</gene>
<feature type="domain" description="VanZ-like" evidence="2">
    <location>
        <begin position="45"/>
        <end position="116"/>
    </location>
</feature>
<dbReference type="Proteomes" id="UP000663935">
    <property type="component" value="Chromosome"/>
</dbReference>
<evidence type="ECO:0000259" key="2">
    <source>
        <dbReference type="Pfam" id="PF04892"/>
    </source>
</evidence>
<feature type="transmembrane region" description="Helical" evidence="1">
    <location>
        <begin position="12"/>
        <end position="30"/>
    </location>
</feature>
<evidence type="ECO:0000313" key="3">
    <source>
        <dbReference type="EMBL" id="QTD39147.1"/>
    </source>
</evidence>
<protein>
    <submittedName>
        <fullName evidence="3">VanZ family protein</fullName>
    </submittedName>
</protein>
<reference evidence="3 4" key="1">
    <citation type="submission" date="2021-03" db="EMBL/GenBank/DDBJ databases">
        <title>Complete genome of Polaribacter_sp.G4M1.</title>
        <authorList>
            <person name="Jeong S.W."/>
            <person name="Bae J.W."/>
        </authorList>
    </citation>
    <scope>NUCLEOTIDE SEQUENCE [LARGE SCALE GENOMIC DNA]</scope>
    <source>
        <strain evidence="3 4">G4M1</strain>
    </source>
</reference>
<proteinExistence type="predicted"/>
<keyword evidence="1" id="KW-0472">Membrane</keyword>
<feature type="transmembrane region" description="Helical" evidence="1">
    <location>
        <begin position="45"/>
        <end position="63"/>
    </location>
</feature>
<dbReference type="InterPro" id="IPR006976">
    <property type="entry name" value="VanZ-like"/>
</dbReference>